<organism evidence="1 2">
    <name type="scientific">Gluconobacter vitians</name>
    <dbReference type="NCBI Taxonomy" id="2728102"/>
    <lineage>
        <taxon>Bacteria</taxon>
        <taxon>Pseudomonadati</taxon>
        <taxon>Pseudomonadota</taxon>
        <taxon>Alphaproteobacteria</taxon>
        <taxon>Acetobacterales</taxon>
        <taxon>Acetobacteraceae</taxon>
        <taxon>Gluconobacter</taxon>
    </lineage>
</organism>
<gene>
    <name evidence="1" type="ORF">HKD24_13520</name>
</gene>
<reference evidence="1 2" key="2">
    <citation type="submission" date="2020-11" db="EMBL/GenBank/DDBJ databases">
        <title>Description of novel Gluconobacter species.</title>
        <authorList>
            <person name="Cleenwerck I."/>
            <person name="Cnockaert M."/>
            <person name="Borremans W."/>
            <person name="Wieme A.D."/>
            <person name="De Vuyst L."/>
            <person name="Vandamme P."/>
        </authorList>
    </citation>
    <scope>NUCLEOTIDE SEQUENCE [LARGE SCALE GENOMIC DNA]</scope>
    <source>
        <strain evidence="1 2">LMG 31484</strain>
    </source>
</reference>
<evidence type="ECO:0000313" key="2">
    <source>
        <dbReference type="Proteomes" id="UP000623107"/>
    </source>
</evidence>
<dbReference type="Proteomes" id="UP000623107">
    <property type="component" value="Unassembled WGS sequence"/>
</dbReference>
<name>A0ABR9Y8F4_9PROT</name>
<dbReference type="RefSeq" id="WP_194260741.1">
    <property type="nucleotide sequence ID" value="NZ_JABCQG010000026.1"/>
</dbReference>
<protein>
    <recommendedName>
        <fullName evidence="3">SIR2-like domain-containing protein</fullName>
    </recommendedName>
</protein>
<evidence type="ECO:0000313" key="1">
    <source>
        <dbReference type="EMBL" id="MBF0860213.1"/>
    </source>
</evidence>
<keyword evidence="2" id="KW-1185">Reference proteome</keyword>
<evidence type="ECO:0008006" key="3">
    <source>
        <dbReference type="Google" id="ProtNLM"/>
    </source>
</evidence>
<reference evidence="2" key="1">
    <citation type="submission" date="2020-04" db="EMBL/GenBank/DDBJ databases">
        <title>Description of novel Gluconacetobacter.</title>
        <authorList>
            <person name="Sombolestani A."/>
        </authorList>
    </citation>
    <scope>NUCLEOTIDE SEQUENCE [LARGE SCALE GENOMIC DNA]</scope>
    <source>
        <strain evidence="2">LMG 31484</strain>
    </source>
</reference>
<proteinExistence type="predicted"/>
<sequence length="783" mass="88337">MPIEILDPANSLLFLGSGFSAGATSIANEKVPAGHPLLLKLSKALGENPEDLDLKAAADEFLARSDDSLYNLLYETFTISKILTYQREILSLPWARIYTTNYDDIVNVVKGPNFPIFTFDEPRPRKLPQAFAVYLHGSIRKARPESASDQLILNNRSYDSIAHQFPEWFDEFKQNRRSFQACYFMGFSLNDHHISGLMTAGDESVKRTYFITRPDPKASFVRRASDYGEIVPIGFEKFAEISKSLPKPEQPQDIGALQSFKYLRPGLDAKVIADPTPIEVINLVTLGTFSQNRFFNTRSEAVYVASRQNQANSVISLLKDTRTVIVHSKLGNGKTIFTSILASKATEQGYVCLLWRRAGRNLAQDIEIIAKSKSILIIFDDYDAAIENIERLAVGAPAAKFVVTVRTGQQEVRFHEIAQRFPPAVKRVNLNTFEIGDREQLLSILRRAGAKVDDLEEVVMSAQEIRDIVTQLYNHAEIRTKIHEVVRKLPHNLNFILVLSALIKWTGVELEGDYLQDLARRDVYIELKGAENISNDILDVRDDKIEMRSALLAEFMLQRIFSTKDILDGCFDITTASSRRRKNRSHRRLAGELMKFSTLQRFLKFHESSDTALNAHYVRLSEHDAVNDEPLFWLQYSIFMKASGDIPKARMFLDSSYDRGSKIDGFKTFQLDTQALSIYLLQEIESQNSVVEGLQDIISAIETVANMIVDQSSRYYAIDVIGEIPAFVEARSNALTQAEKVALVFQLNRASKMLGSLTVDEQAYSGSEIIREKLGVAVALLIK</sequence>
<accession>A0ABR9Y8F4</accession>
<dbReference type="EMBL" id="JABCQG010000026">
    <property type="protein sequence ID" value="MBF0860213.1"/>
    <property type="molecule type" value="Genomic_DNA"/>
</dbReference>
<comment type="caution">
    <text evidence="1">The sequence shown here is derived from an EMBL/GenBank/DDBJ whole genome shotgun (WGS) entry which is preliminary data.</text>
</comment>
<dbReference type="Pfam" id="PF13289">
    <property type="entry name" value="SIR2_2"/>
    <property type="match status" value="1"/>
</dbReference>